<evidence type="ECO:0000256" key="9">
    <source>
        <dbReference type="SAM" id="MobiDB-lite"/>
    </source>
</evidence>
<dbReference type="Pfam" id="PF07139">
    <property type="entry name" value="SPATS2-like"/>
    <property type="match status" value="1"/>
</dbReference>
<keyword evidence="8" id="KW-0137">Centromere</keyword>
<dbReference type="GO" id="GO:0051177">
    <property type="term" value="P:meiotic sister chromatid cohesion"/>
    <property type="evidence" value="ECO:0007669"/>
    <property type="project" value="TreeGrafter"/>
</dbReference>
<keyword evidence="7" id="KW-0131">Cell cycle</keyword>
<accession>A0A8J6GIS8</accession>
<evidence type="ECO:0000256" key="2">
    <source>
        <dbReference type="ARBA" id="ARBA00010845"/>
    </source>
</evidence>
<dbReference type="EMBL" id="JAATJU010022199">
    <property type="protein sequence ID" value="KAH0511685.1"/>
    <property type="molecule type" value="Genomic_DNA"/>
</dbReference>
<feature type="compositionally biased region" description="Polar residues" evidence="9">
    <location>
        <begin position="1249"/>
        <end position="1262"/>
    </location>
</feature>
<feature type="compositionally biased region" description="Basic and acidic residues" evidence="9">
    <location>
        <begin position="512"/>
        <end position="531"/>
    </location>
</feature>
<feature type="compositionally biased region" description="Basic and acidic residues" evidence="9">
    <location>
        <begin position="885"/>
        <end position="904"/>
    </location>
</feature>
<evidence type="ECO:0000256" key="3">
    <source>
        <dbReference type="ARBA" id="ARBA00022454"/>
    </source>
</evidence>
<feature type="compositionally biased region" description="Polar residues" evidence="9">
    <location>
        <begin position="588"/>
        <end position="598"/>
    </location>
</feature>
<evidence type="ECO:0000256" key="8">
    <source>
        <dbReference type="ARBA" id="ARBA00023328"/>
    </source>
</evidence>
<feature type="compositionally biased region" description="Low complexity" evidence="9">
    <location>
        <begin position="1047"/>
        <end position="1066"/>
    </location>
</feature>
<keyword evidence="4" id="KW-0132">Cell division</keyword>
<feature type="region of interest" description="Disordered" evidence="9">
    <location>
        <begin position="1217"/>
        <end position="1279"/>
    </location>
</feature>
<sequence>MAQNDSFSSLCTSVINRGGLRDSSRNRENGKRHMMRRDSWCLRLCNLGMSLWSLAPPDLASFVNMSLSIALFRRLLGLPSDPHRVLLSSLPSRIIDKEVSLMAEMDKVKEEAMEILTARQKKAEELKRLTDLASQMAEMQLAELRAEIKHFVSERKYDEELGKAARFSCDIEQLKAQIMICGEITHPKNNYSSRTPCSSLLPLLNTPAVASGKQGNFARKSSTHSKPSEGRVANPKMVSGLPSTADACHQTMPTNKQMYNGIFFFLYDFYKTQNFLSDFSLAFRVPLTSENDDDDGDDDEWRTKCYSRIASKTSPDVTSSLSGKSLSLRQCDLEVLLPKEDNQNPCVSSYSERTSSSVDVHPKESRDDSDQSPKSSLSEMKTAPSSCLSREKPSLNNVTERRKRGSSAEKQHGTDSGYPQMSRPGFNWDIEINGCASETSSKTQRETQCSPRFPSEAAGDPQTQPTATVQNTHGFQLQESVYENADMDLTASEVNKIIVISKSNKNQRKKKTDCGKETFRKVKDPSSDKRRERAKRKCKGSSEMGAEGKTENGPEGGSVVLGGRRDSEDPNCIADTEPPQANMLKEITLQSSLDQETIQNKKRKQRRATGEQEETRPFSPSSVRLLQGSEFDQCQNDPHCNRNKPSRQTFVIHNSEQDHLYSNQKDEETSSEKLEVANEFQRADLSTKDSKTVSDFETQTILDLKKLVSVQQIQSKLSNPKPKINRRTKIISSMTQIYEDTDKDVPLQTPASKESTRAAVDAADELEAPSLVTGNNGSLHDCQVQNVLDLSKQTTSVHPARIESHVSRIPRHKVNRKTEVISRVNNFSNDGGGHCSEMDESFLPQKDKDIPRTLKDFSKFEVPTICNKDSAKLYEHKTHTLPGMRAHDQEMPPASHKDAKEDKKPRQKALRKTEIISKTNQMHENDEGSVHDPLNKKVCQKVNKSEIVSQMSQLHENTNAGVNGFKSCVKDQVVTSSYPAGITSDKEGNDEPIPDPCVLVKKQRDFAGRAENILTGGKSERTSQLPGFLQQSVALESGSPQGWNGTDAGPGEPDAGPGEPDAGPGEPTNPPKSQEESAVLALGDAGSLGVAKGGSCPAKRGDRVTSKSKKRKRPLALPSDTHGAVEMTASTDHTKSGDSQQADKENYLEDGKIAKNKLDLCPKALKPLSQMRSSNMKNSSFDDMWESSLPLTTTSCKTLLMEGSSFLESASIFAAGGPAPDKTKERTQKSCHRPQKSGIGRGIFPDLVDTSSVSSNPANPKNGSEEQAAEQTRRKRQCAPLNLREPNLVRQVWQGLSLYFEKRLAWISVEHS</sequence>
<keyword evidence="5" id="KW-0159">Chromosome partition</keyword>
<evidence type="ECO:0000256" key="4">
    <source>
        <dbReference type="ARBA" id="ARBA00022618"/>
    </source>
</evidence>
<dbReference type="GO" id="GO:0000776">
    <property type="term" value="C:kinetochore"/>
    <property type="evidence" value="ECO:0007669"/>
    <property type="project" value="TreeGrafter"/>
</dbReference>
<evidence type="ECO:0000256" key="6">
    <source>
        <dbReference type="ARBA" id="ARBA00023054"/>
    </source>
</evidence>
<feature type="compositionally biased region" description="Basic and acidic residues" evidence="9">
    <location>
        <begin position="1132"/>
        <end position="1145"/>
    </location>
</feature>
<dbReference type="InterPro" id="IPR038889">
    <property type="entry name" value="Shugoshin1/2"/>
</dbReference>
<dbReference type="InterPro" id="IPR009816">
    <property type="entry name" value="SPATS2-like"/>
</dbReference>
<dbReference type="PANTHER" id="PTHR21577">
    <property type="entry name" value="SHUGOSHIN"/>
    <property type="match status" value="1"/>
</dbReference>
<dbReference type="GO" id="GO:0007059">
    <property type="term" value="P:chromosome segregation"/>
    <property type="evidence" value="ECO:0007669"/>
    <property type="project" value="UniProtKB-KW"/>
</dbReference>
<keyword evidence="3" id="KW-0158">Chromosome</keyword>
<feature type="region of interest" description="Disordered" evidence="9">
    <location>
        <begin position="342"/>
        <end position="426"/>
    </location>
</feature>
<keyword evidence="6" id="KW-0175">Coiled coil</keyword>
<evidence type="ECO:0000256" key="1">
    <source>
        <dbReference type="ARBA" id="ARBA00004584"/>
    </source>
</evidence>
<dbReference type="Proteomes" id="UP000710432">
    <property type="component" value="Unassembled WGS sequence"/>
</dbReference>
<evidence type="ECO:0000256" key="7">
    <source>
        <dbReference type="ARBA" id="ARBA00023306"/>
    </source>
</evidence>
<feature type="region of interest" description="Disordered" evidence="9">
    <location>
        <begin position="1011"/>
        <end position="1145"/>
    </location>
</feature>
<dbReference type="GO" id="GO:0051301">
    <property type="term" value="P:cell division"/>
    <property type="evidence" value="ECO:0007669"/>
    <property type="project" value="UniProtKB-KW"/>
</dbReference>
<feature type="compositionally biased region" description="Low complexity" evidence="9">
    <location>
        <begin position="348"/>
        <end position="357"/>
    </location>
</feature>
<name>A0A8J6GIS8_MICOH</name>
<comment type="caution">
    <text evidence="10">The sequence shown here is derived from an EMBL/GenBank/DDBJ whole genome shotgun (WGS) entry which is preliminary data.</text>
</comment>
<feature type="compositionally biased region" description="Basic and acidic residues" evidence="9">
    <location>
        <begin position="360"/>
        <end position="371"/>
    </location>
</feature>
<evidence type="ECO:0000313" key="10">
    <source>
        <dbReference type="EMBL" id="KAH0511685.1"/>
    </source>
</evidence>
<gene>
    <name evidence="10" type="ORF">LTLLF_149440</name>
</gene>
<proteinExistence type="inferred from homology"/>
<organism evidence="10 11">
    <name type="scientific">Microtus ochrogaster</name>
    <name type="common">Prairie vole</name>
    <dbReference type="NCBI Taxonomy" id="79684"/>
    <lineage>
        <taxon>Eukaryota</taxon>
        <taxon>Metazoa</taxon>
        <taxon>Chordata</taxon>
        <taxon>Craniata</taxon>
        <taxon>Vertebrata</taxon>
        <taxon>Euteleostomi</taxon>
        <taxon>Mammalia</taxon>
        <taxon>Eutheria</taxon>
        <taxon>Euarchontoglires</taxon>
        <taxon>Glires</taxon>
        <taxon>Rodentia</taxon>
        <taxon>Myomorpha</taxon>
        <taxon>Muroidea</taxon>
        <taxon>Cricetidae</taxon>
        <taxon>Arvicolinae</taxon>
        <taxon>Microtus</taxon>
    </lineage>
</organism>
<feature type="region of interest" description="Disordered" evidence="9">
    <location>
        <begin position="500"/>
        <end position="624"/>
    </location>
</feature>
<feature type="region of interest" description="Disordered" evidence="9">
    <location>
        <begin position="884"/>
        <end position="909"/>
    </location>
</feature>
<feature type="region of interest" description="Disordered" evidence="9">
    <location>
        <begin position="212"/>
        <end position="237"/>
    </location>
</feature>
<comment type="subcellular location">
    <subcellularLocation>
        <location evidence="1">Chromosome</location>
        <location evidence="1">Centromere</location>
    </subcellularLocation>
</comment>
<feature type="region of interest" description="Disordered" evidence="9">
    <location>
        <begin position="438"/>
        <end position="472"/>
    </location>
</feature>
<protein>
    <submittedName>
        <fullName evidence="10">Shugoshin-like 2</fullName>
    </submittedName>
</protein>
<feature type="compositionally biased region" description="Polar residues" evidence="9">
    <location>
        <begin position="372"/>
        <end position="398"/>
    </location>
</feature>
<reference evidence="10" key="1">
    <citation type="submission" date="2020-03" db="EMBL/GenBank/DDBJ databases">
        <title>Studies in the Genomics of Life Span.</title>
        <authorList>
            <person name="Glass D."/>
        </authorList>
    </citation>
    <scope>NUCLEOTIDE SEQUENCE</scope>
    <source>
        <strain evidence="10">LTLLF</strain>
        <tissue evidence="10">Muscle</tissue>
    </source>
</reference>
<comment type="similarity">
    <text evidence="2">Belongs to the shugoshin family.</text>
</comment>
<feature type="compositionally biased region" description="Polar residues" evidence="9">
    <location>
        <begin position="1022"/>
        <end position="1044"/>
    </location>
</feature>
<feature type="compositionally biased region" description="Polar residues" evidence="9">
    <location>
        <begin position="461"/>
        <end position="472"/>
    </location>
</feature>
<dbReference type="PANTHER" id="PTHR21577:SF3">
    <property type="entry name" value="SHUGOSHIN 1-RELATED"/>
    <property type="match status" value="1"/>
</dbReference>
<feature type="compositionally biased region" description="Polar residues" evidence="9">
    <location>
        <begin position="438"/>
        <end position="450"/>
    </location>
</feature>
<evidence type="ECO:0000256" key="5">
    <source>
        <dbReference type="ARBA" id="ARBA00022829"/>
    </source>
</evidence>
<evidence type="ECO:0000313" key="11">
    <source>
        <dbReference type="Proteomes" id="UP000710432"/>
    </source>
</evidence>